<name>A0A3S3MFX9_9MAGN</name>
<dbReference type="InterPro" id="IPR000845">
    <property type="entry name" value="Nucleoside_phosphorylase_d"/>
</dbReference>
<comment type="caution">
    <text evidence="2">The sequence shown here is derived from an EMBL/GenBank/DDBJ whole genome shotgun (WGS) entry which is preliminary data.</text>
</comment>
<gene>
    <name evidence="2" type="ORF">CKAN_01162000</name>
</gene>
<dbReference type="PANTHER" id="PTHR21234:SF42">
    <property type="entry name" value="PHOSPHORYLASE SUPERFAMILY PROTEIN"/>
    <property type="match status" value="1"/>
</dbReference>
<evidence type="ECO:0000313" key="3">
    <source>
        <dbReference type="Proteomes" id="UP000283530"/>
    </source>
</evidence>
<feature type="domain" description="Nucleoside phosphorylase" evidence="1">
    <location>
        <begin position="31"/>
        <end position="111"/>
    </location>
</feature>
<evidence type="ECO:0000313" key="2">
    <source>
        <dbReference type="EMBL" id="RWR82884.1"/>
    </source>
</evidence>
<dbReference type="OrthoDB" id="1891335at2759"/>
<dbReference type="GO" id="GO:0003824">
    <property type="term" value="F:catalytic activity"/>
    <property type="evidence" value="ECO:0007669"/>
    <property type="project" value="InterPro"/>
</dbReference>
<dbReference type="SUPFAM" id="SSF53167">
    <property type="entry name" value="Purine and uridine phosphorylases"/>
    <property type="match status" value="1"/>
</dbReference>
<keyword evidence="3" id="KW-1185">Reference proteome</keyword>
<proteinExistence type="predicted"/>
<dbReference type="STRING" id="337451.A0A3S3MFX9"/>
<dbReference type="Proteomes" id="UP000283530">
    <property type="component" value="Unassembled WGS sequence"/>
</dbReference>
<accession>A0A3S3MFX9</accession>
<dbReference type="AlphaFoldDB" id="A0A3S3MFX9"/>
<dbReference type="InterPro" id="IPR035994">
    <property type="entry name" value="Nucleoside_phosphorylase_sf"/>
</dbReference>
<sequence>MVKGMKLEGCINSTTCLPRDPIVTRVSRGCSASAFIDNAAYREFLYSKFNVTPIDMESGAVALICLQQKTPFIAFRSLSDLAGGGSALSNEATIFGTLAAQNSVSVVLKFISILSETTGVDYKIEKMSLDSHLDTP</sequence>
<dbReference type="GO" id="GO:0009116">
    <property type="term" value="P:nucleoside metabolic process"/>
    <property type="evidence" value="ECO:0007669"/>
    <property type="project" value="InterPro"/>
</dbReference>
<dbReference type="Pfam" id="PF01048">
    <property type="entry name" value="PNP_UDP_1"/>
    <property type="match status" value="1"/>
</dbReference>
<dbReference type="Gene3D" id="3.40.50.1580">
    <property type="entry name" value="Nucleoside phosphorylase domain"/>
    <property type="match status" value="1"/>
</dbReference>
<organism evidence="2 3">
    <name type="scientific">Cinnamomum micranthum f. kanehirae</name>
    <dbReference type="NCBI Taxonomy" id="337451"/>
    <lineage>
        <taxon>Eukaryota</taxon>
        <taxon>Viridiplantae</taxon>
        <taxon>Streptophyta</taxon>
        <taxon>Embryophyta</taxon>
        <taxon>Tracheophyta</taxon>
        <taxon>Spermatophyta</taxon>
        <taxon>Magnoliopsida</taxon>
        <taxon>Magnoliidae</taxon>
        <taxon>Laurales</taxon>
        <taxon>Lauraceae</taxon>
        <taxon>Cinnamomum</taxon>
    </lineage>
</organism>
<evidence type="ECO:0000259" key="1">
    <source>
        <dbReference type="Pfam" id="PF01048"/>
    </source>
</evidence>
<protein>
    <submittedName>
        <fullName evidence="2">Bark storage protein A</fullName>
    </submittedName>
</protein>
<reference evidence="2 3" key="1">
    <citation type="journal article" date="2019" name="Nat. Plants">
        <title>Stout camphor tree genome fills gaps in understanding of flowering plant genome evolution.</title>
        <authorList>
            <person name="Chaw S.M."/>
            <person name="Liu Y.C."/>
            <person name="Wu Y.W."/>
            <person name="Wang H.Y."/>
            <person name="Lin C.I."/>
            <person name="Wu C.S."/>
            <person name="Ke H.M."/>
            <person name="Chang L.Y."/>
            <person name="Hsu C.Y."/>
            <person name="Yang H.T."/>
            <person name="Sudianto E."/>
            <person name="Hsu M.H."/>
            <person name="Wu K.P."/>
            <person name="Wang L.N."/>
            <person name="Leebens-Mack J.H."/>
            <person name="Tsai I.J."/>
        </authorList>
    </citation>
    <scope>NUCLEOTIDE SEQUENCE [LARGE SCALE GENOMIC DNA]</scope>
    <source>
        <strain evidence="3">cv. Chaw 1501</strain>
        <tissue evidence="2">Young leaves</tissue>
    </source>
</reference>
<dbReference type="PANTHER" id="PTHR21234">
    <property type="entry name" value="PURINE NUCLEOSIDE PHOSPHORYLASE"/>
    <property type="match status" value="1"/>
</dbReference>
<dbReference type="EMBL" id="QPKB01000004">
    <property type="protein sequence ID" value="RWR82884.1"/>
    <property type="molecule type" value="Genomic_DNA"/>
</dbReference>